<dbReference type="EMBL" id="LUCH01011405">
    <property type="protein sequence ID" value="KAF5395593.1"/>
    <property type="molecule type" value="Genomic_DNA"/>
</dbReference>
<organism evidence="1 2">
    <name type="scientific">Paragonimus heterotremus</name>
    <dbReference type="NCBI Taxonomy" id="100268"/>
    <lineage>
        <taxon>Eukaryota</taxon>
        <taxon>Metazoa</taxon>
        <taxon>Spiralia</taxon>
        <taxon>Lophotrochozoa</taxon>
        <taxon>Platyhelminthes</taxon>
        <taxon>Trematoda</taxon>
        <taxon>Digenea</taxon>
        <taxon>Plagiorchiida</taxon>
        <taxon>Troglotremata</taxon>
        <taxon>Troglotrematidae</taxon>
        <taxon>Paragonimus</taxon>
    </lineage>
</organism>
<sequence length="120" mass="13677">MSPDSYLFASRTNVSKNQSSLKPSYELHSLLQSILARQHESTALCEILMTPLAYRNRIAQSAPHRFLPISWQCFEVPQPLLRPLCGMFGTLESTLNSWDNLNSAILQLHNVDRQFVPNMC</sequence>
<evidence type="ECO:0000313" key="2">
    <source>
        <dbReference type="Proteomes" id="UP000748531"/>
    </source>
</evidence>
<protein>
    <submittedName>
        <fullName evidence="1">Uncharacterized protein</fullName>
    </submittedName>
</protein>
<dbReference type="Proteomes" id="UP000748531">
    <property type="component" value="Unassembled WGS sequence"/>
</dbReference>
<name>A0A8J4T0G5_9TREM</name>
<evidence type="ECO:0000313" key="1">
    <source>
        <dbReference type="EMBL" id="KAF5395593.1"/>
    </source>
</evidence>
<proteinExistence type="predicted"/>
<reference evidence="1" key="1">
    <citation type="submission" date="2019-05" db="EMBL/GenBank/DDBJ databases">
        <title>Annotation for the trematode Paragonimus heterotremus.</title>
        <authorList>
            <person name="Choi Y.-J."/>
        </authorList>
    </citation>
    <scope>NUCLEOTIDE SEQUENCE</scope>
    <source>
        <strain evidence="1">LC</strain>
    </source>
</reference>
<accession>A0A8J4T0G5</accession>
<keyword evidence="2" id="KW-1185">Reference proteome</keyword>
<comment type="caution">
    <text evidence="1">The sequence shown here is derived from an EMBL/GenBank/DDBJ whole genome shotgun (WGS) entry which is preliminary data.</text>
</comment>
<gene>
    <name evidence="1" type="ORF">PHET_11660</name>
</gene>
<dbReference type="AlphaFoldDB" id="A0A8J4T0G5"/>